<dbReference type="InterPro" id="IPR038765">
    <property type="entry name" value="Papain-like_cys_pep_sf"/>
</dbReference>
<feature type="compositionally biased region" description="Low complexity" evidence="2">
    <location>
        <begin position="55"/>
        <end position="66"/>
    </location>
</feature>
<evidence type="ECO:0000259" key="3">
    <source>
        <dbReference type="PROSITE" id="PS50235"/>
    </source>
</evidence>
<dbReference type="Proteomes" id="UP000038009">
    <property type="component" value="Unassembled WGS sequence"/>
</dbReference>
<dbReference type="Gene3D" id="3.10.20.90">
    <property type="entry name" value="Phosphatidylinositol 3-kinase Catalytic Subunit, Chain A, domain 1"/>
    <property type="match status" value="1"/>
</dbReference>
<dbReference type="GO" id="GO:0005829">
    <property type="term" value="C:cytosol"/>
    <property type="evidence" value="ECO:0007669"/>
    <property type="project" value="TreeGrafter"/>
</dbReference>
<dbReference type="OrthoDB" id="289038at2759"/>
<gene>
    <name evidence="4" type="ORF">ABL78_2383</name>
</gene>
<dbReference type="GO" id="GO:0004843">
    <property type="term" value="F:cysteine-type deubiquitinase activity"/>
    <property type="evidence" value="ECO:0007669"/>
    <property type="project" value="InterPro"/>
</dbReference>
<dbReference type="InterPro" id="IPR028889">
    <property type="entry name" value="USP"/>
</dbReference>
<dbReference type="PROSITE" id="PS50235">
    <property type="entry name" value="USP_3"/>
    <property type="match status" value="1"/>
</dbReference>
<accession>A0A0N0P7L2</accession>
<feature type="coiled-coil region" evidence="1">
    <location>
        <begin position="474"/>
        <end position="501"/>
    </location>
</feature>
<protein>
    <submittedName>
        <fullName evidence="4">Putative Ubiquitin hydrolase</fullName>
    </submittedName>
</protein>
<feature type="domain" description="USP" evidence="3">
    <location>
        <begin position="106"/>
        <end position="454"/>
    </location>
</feature>
<dbReference type="PANTHER" id="PTHR24006">
    <property type="entry name" value="UBIQUITIN CARBOXYL-TERMINAL HYDROLASE"/>
    <property type="match status" value="1"/>
</dbReference>
<dbReference type="OMA" id="MQERTTP"/>
<dbReference type="InterPro" id="IPR018200">
    <property type="entry name" value="USP_CS"/>
</dbReference>
<dbReference type="VEuPathDB" id="TriTrypDB:Lsey_0048_0070"/>
<dbReference type="Gene3D" id="3.90.70.10">
    <property type="entry name" value="Cysteine proteinases"/>
    <property type="match status" value="1"/>
</dbReference>
<feature type="compositionally biased region" description="Basic and acidic residues" evidence="2">
    <location>
        <begin position="336"/>
        <end position="345"/>
    </location>
</feature>
<feature type="region of interest" description="Disordered" evidence="2">
    <location>
        <begin position="812"/>
        <end position="843"/>
    </location>
</feature>
<name>A0A0N0P7L2_LEPSE</name>
<feature type="compositionally biased region" description="Low complexity" evidence="2">
    <location>
        <begin position="812"/>
        <end position="837"/>
    </location>
</feature>
<dbReference type="Pfam" id="PF00443">
    <property type="entry name" value="UCH"/>
    <property type="match status" value="1"/>
</dbReference>
<sequence>MEQRNVSLDGAQSPDSENLDPYLKAVCDVSVGSALSSDAADDGGEHSTDRLAVTSSDDNSGSPSNSHDLFGSHNKADGVSGTSASGPSPPNEDEEAAVVTKRPAAVGLINEGCTCYLNSLLQLLFHTSYFRTAVYQIPVEGDDDPSVYKALQETFFQMQERTTPARTTTLTNAFGWGKRELYVQHDIQEMATLLRENLEERMKGTVTEGAINQLFEGRGEQFVETLDKSYVSRRADTYYDIHIPLGQHHTLMDSLASLTARDQLVGDNKYRVEREGSPAVYMDAEKGYSYTRFPAVTWFHLKRFAMDLTSPTLEMRKVNAPLEFPVELDLRELEKPEAAKEDRNNESQSAPKAKAGSAVVPFPADSPAMYDLQGVIVHRGTVRSGHYYCYIHEWDAEEQRYTRWLEYDDESVREVPEDVAVRANYGRSATLDSFRHEASMMGGANAYILSYVRRSDAPTILAPSPTDIVSDRVKEALRRAIQEEERQLREAEEARMSATLCCLTDTTLSAYCNSVCSTELYTRDSHQWRRCAECVVAVCKSKTLTEVYEALAAQPALARRGVTAENFRIWRFTDTPAMRPTIALPTYAEALSRMSGGTLPVECLCDYLTQEENSAVLTICIYIDQAKPQLPGLRGVTKEVSLIESVHPDTMNRCYTVKLSKPIEARALHVTLDNPNYATTVEYATTTSKETLPVAIVSVTVGDNAVALPLNESRKTASVTIKAYIPNARHVPVRDVHLELPPDHPLLQSPCTGTTSALPVLPSVGYDRALIFFKYYDYFTDSVRYIGSRLIDRAARVHCCAAVYRDALGLSDRTSSSSTVSETGSPTASTANASSTNISKQQQPPSMFRYFVERGDHTPVEIDEQDDLGEMKSGTVIVAQLRNIPAPYRYLSVHVFYRDTRNSLDVHVMEVRRSHLMNEEAYRQTTLEQQRTAVNVAKAAVAKQNASATSDPNTKGGPPAAGAEAVGVPKPDGAVDVCGNGVSVVNSNASIPSIATGSANANGMTASVHAAGDSTTATITEGNNSSAGNAAPSTATANSNTKAASTVAAMMAAAEADPTRIAAALNPYEAVQLPILHEAVVETLPIEDYCRLLSSWKYEAVCAAIGRTIGYDPSRIQLYRNCGAGEPTPDSQPEPYSNSTTVSDLLYLGAYNPTSVLYYERLSIPREQHQSTAMITVTLRDHAGHALHRENYTVNVATTTCQGVVRLLRQSVPTWQHEADPWGTVHDTLQSSHYVLSYVDALAHQITSFCEVPMSSSPNEAESVLKSSWLRRCDVEIQAATPLQATEQRVACCHMNYDTTDRSSQAAQQHQRCAFGQPFLITINKQTTVRDAQDILLRTTHLPKDVLNNAHGFGLMMVAGQIFHFDNWGEYLYLYWLHTKNTSSSVPSLMMNHAKPREKPGSRYVAQYSPQLKISSK</sequence>
<feature type="region of interest" description="Disordered" evidence="2">
    <location>
        <begin position="336"/>
        <end position="358"/>
    </location>
</feature>
<evidence type="ECO:0000313" key="5">
    <source>
        <dbReference type="Proteomes" id="UP000038009"/>
    </source>
</evidence>
<evidence type="ECO:0000256" key="1">
    <source>
        <dbReference type="SAM" id="Coils"/>
    </source>
</evidence>
<evidence type="ECO:0000313" key="4">
    <source>
        <dbReference type="EMBL" id="KPI88487.1"/>
    </source>
</evidence>
<dbReference type="GO" id="GO:0016579">
    <property type="term" value="P:protein deubiquitination"/>
    <property type="evidence" value="ECO:0007669"/>
    <property type="project" value="InterPro"/>
</dbReference>
<dbReference type="GO" id="GO:0005634">
    <property type="term" value="C:nucleus"/>
    <property type="evidence" value="ECO:0007669"/>
    <property type="project" value="TreeGrafter"/>
</dbReference>
<dbReference type="PROSITE" id="PS00973">
    <property type="entry name" value="USP_2"/>
    <property type="match status" value="1"/>
</dbReference>
<feature type="region of interest" description="Disordered" evidence="2">
    <location>
        <begin position="35"/>
        <end position="98"/>
    </location>
</feature>
<organism evidence="4 5">
    <name type="scientific">Leptomonas seymouri</name>
    <dbReference type="NCBI Taxonomy" id="5684"/>
    <lineage>
        <taxon>Eukaryota</taxon>
        <taxon>Discoba</taxon>
        <taxon>Euglenozoa</taxon>
        <taxon>Kinetoplastea</taxon>
        <taxon>Metakinetoplastina</taxon>
        <taxon>Trypanosomatida</taxon>
        <taxon>Trypanosomatidae</taxon>
        <taxon>Leishmaniinae</taxon>
        <taxon>Leptomonas</taxon>
    </lineage>
</organism>
<comment type="caution">
    <text evidence="4">The sequence shown here is derived from an EMBL/GenBank/DDBJ whole genome shotgun (WGS) entry which is preliminary data.</text>
</comment>
<feature type="compositionally biased region" description="Low complexity" evidence="2">
    <location>
        <begin position="1023"/>
        <end position="1037"/>
    </location>
</feature>
<evidence type="ECO:0000256" key="2">
    <source>
        <dbReference type="SAM" id="MobiDB-lite"/>
    </source>
</evidence>
<keyword evidence="5" id="KW-1185">Reference proteome</keyword>
<dbReference type="InterPro" id="IPR050164">
    <property type="entry name" value="Peptidase_C19"/>
</dbReference>
<keyword evidence="4" id="KW-0378">Hydrolase</keyword>
<dbReference type="SUPFAM" id="SSF54001">
    <property type="entry name" value="Cysteine proteinases"/>
    <property type="match status" value="1"/>
</dbReference>
<feature type="region of interest" description="Disordered" evidence="2">
    <location>
        <begin position="943"/>
        <end position="968"/>
    </location>
</feature>
<reference evidence="4 5" key="1">
    <citation type="journal article" date="2015" name="PLoS Pathog.">
        <title>Leptomonas seymouri: Adaptations to the Dixenous Life Cycle Analyzed by Genome Sequencing, Transcriptome Profiling and Co-infection with Leishmania donovani.</title>
        <authorList>
            <person name="Kraeva N."/>
            <person name="Butenko A."/>
            <person name="Hlavacova J."/>
            <person name="Kostygov A."/>
            <person name="Myskova J."/>
            <person name="Grybchuk D."/>
            <person name="Lestinova T."/>
            <person name="Votypka J."/>
            <person name="Volf P."/>
            <person name="Opperdoes F."/>
            <person name="Flegontov P."/>
            <person name="Lukes J."/>
            <person name="Yurchenko V."/>
        </authorList>
    </citation>
    <scope>NUCLEOTIDE SEQUENCE [LARGE SCALE GENOMIC DNA]</scope>
    <source>
        <strain evidence="4 5">ATCC 30220</strain>
    </source>
</reference>
<keyword evidence="1" id="KW-0175">Coiled coil</keyword>
<dbReference type="EMBL" id="LJSK01000048">
    <property type="protein sequence ID" value="KPI88487.1"/>
    <property type="molecule type" value="Genomic_DNA"/>
</dbReference>
<dbReference type="PANTHER" id="PTHR24006:SF827">
    <property type="entry name" value="UBIQUITIN CARBOXYL-TERMINAL HYDROLASE 34"/>
    <property type="match status" value="1"/>
</dbReference>
<feature type="region of interest" description="Disordered" evidence="2">
    <location>
        <begin position="1016"/>
        <end position="1037"/>
    </location>
</feature>
<dbReference type="InterPro" id="IPR001394">
    <property type="entry name" value="Peptidase_C19_UCH"/>
</dbReference>
<proteinExistence type="predicted"/>